<proteinExistence type="predicted"/>
<protein>
    <submittedName>
        <fullName evidence="1">Uncharacterized protein</fullName>
    </submittedName>
</protein>
<keyword evidence="1" id="KW-0614">Plasmid</keyword>
<geneLocation type="plasmid" evidence="1">
    <name>pC6.5b</name>
</geneLocation>
<accession>A0A7S4ZTC9</accession>
<name>A0A7S4ZTC9_RHIRH</name>
<evidence type="ECO:0000313" key="1">
    <source>
        <dbReference type="EMBL" id="QCL10251.1"/>
    </source>
</evidence>
<sequence length="79" mass="8819">MENSHDRAIDVDVLMNEAAISIRRTGKQIWRGRSTSGPIVRGEFIRRRASNAELVVFVTGSPSGPHRRNWALPQFGAAF</sequence>
<reference evidence="1" key="1">
    <citation type="submission" date="2018-12" db="EMBL/GenBank/DDBJ databases">
        <title>Three Rhizobium rhizogenes strains isolated from the same crown gall tumor carry diverse plasmids.</title>
        <authorList>
            <person name="Pulawska J."/>
            <person name="Kuzmanovic N."/>
        </authorList>
    </citation>
    <scope>NUCLEOTIDE SEQUENCE</scope>
    <source>
        <strain evidence="1">C6.5</strain>
        <plasmid evidence="1">pC6.5b</plasmid>
    </source>
</reference>
<organism evidence="1">
    <name type="scientific">Rhizobium rhizogenes</name>
    <name type="common">Agrobacterium rhizogenes</name>
    <dbReference type="NCBI Taxonomy" id="359"/>
    <lineage>
        <taxon>Bacteria</taxon>
        <taxon>Pseudomonadati</taxon>
        <taxon>Pseudomonadota</taxon>
        <taxon>Alphaproteobacteria</taxon>
        <taxon>Hyphomicrobiales</taxon>
        <taxon>Rhizobiaceae</taxon>
        <taxon>Rhizobium/Agrobacterium group</taxon>
        <taxon>Rhizobium</taxon>
    </lineage>
</organism>
<gene>
    <name evidence="1" type="ORF">pC6.5b_357</name>
</gene>
<dbReference type="EMBL" id="MK318987">
    <property type="protein sequence ID" value="QCL10251.1"/>
    <property type="molecule type" value="Genomic_DNA"/>
</dbReference>
<dbReference type="AlphaFoldDB" id="A0A7S4ZTC9"/>